<evidence type="ECO:0000256" key="18">
    <source>
        <dbReference type="SAM" id="MobiDB-lite"/>
    </source>
</evidence>
<keyword evidence="2" id="KW-1188">Viral release from host cell</keyword>
<keyword evidence="17" id="KW-0175">Coiled coil</keyword>
<protein>
    <submittedName>
        <fullName evidence="20">Retrovirus-related pol polyprotein from transposon TNT 1-94</fullName>
    </submittedName>
</protein>
<evidence type="ECO:0000256" key="10">
    <source>
        <dbReference type="ARBA" id="ARBA00022842"/>
    </source>
</evidence>
<keyword evidence="5" id="KW-0479">Metal-binding</keyword>
<feature type="region of interest" description="Disordered" evidence="18">
    <location>
        <begin position="454"/>
        <end position="535"/>
    </location>
</feature>
<keyword evidence="11" id="KW-0229">DNA integration</keyword>
<feature type="compositionally biased region" description="Polar residues" evidence="18">
    <location>
        <begin position="1150"/>
        <end position="1162"/>
    </location>
</feature>
<evidence type="ECO:0000256" key="5">
    <source>
        <dbReference type="ARBA" id="ARBA00022723"/>
    </source>
</evidence>
<evidence type="ECO:0000256" key="15">
    <source>
        <dbReference type="ARBA" id="ARBA00023172"/>
    </source>
</evidence>
<evidence type="ECO:0000313" key="20">
    <source>
        <dbReference type="EMBL" id="GJS79925.1"/>
    </source>
</evidence>
<dbReference type="InterPro" id="IPR039537">
    <property type="entry name" value="Retrotran_Ty1/copia-like"/>
</dbReference>
<evidence type="ECO:0000256" key="6">
    <source>
        <dbReference type="ARBA" id="ARBA00022741"/>
    </source>
</evidence>
<dbReference type="Pfam" id="PF22936">
    <property type="entry name" value="Pol_BBD"/>
    <property type="match status" value="1"/>
</dbReference>
<feature type="compositionally biased region" description="Polar residues" evidence="18">
    <location>
        <begin position="1357"/>
        <end position="1368"/>
    </location>
</feature>
<evidence type="ECO:0000313" key="21">
    <source>
        <dbReference type="Proteomes" id="UP001151760"/>
    </source>
</evidence>
<evidence type="ECO:0000256" key="9">
    <source>
        <dbReference type="ARBA" id="ARBA00022840"/>
    </source>
</evidence>
<reference evidence="20" key="1">
    <citation type="journal article" date="2022" name="Int. J. Mol. Sci.">
        <title>Draft Genome of Tanacetum Coccineum: Genomic Comparison of Closely Related Tanacetum-Family Plants.</title>
        <authorList>
            <person name="Yamashiro T."/>
            <person name="Shiraishi A."/>
            <person name="Nakayama K."/>
            <person name="Satake H."/>
        </authorList>
    </citation>
    <scope>NUCLEOTIDE SEQUENCE</scope>
</reference>
<dbReference type="SUPFAM" id="SSF53098">
    <property type="entry name" value="Ribonuclease H-like"/>
    <property type="match status" value="1"/>
</dbReference>
<keyword evidence="12" id="KW-0695">RNA-directed DNA polymerase</keyword>
<evidence type="ECO:0000256" key="11">
    <source>
        <dbReference type="ARBA" id="ARBA00022908"/>
    </source>
</evidence>
<keyword evidence="9" id="KW-0067">ATP-binding</keyword>
<reference evidence="20" key="2">
    <citation type="submission" date="2022-01" db="EMBL/GenBank/DDBJ databases">
        <authorList>
            <person name="Yamashiro T."/>
            <person name="Shiraishi A."/>
            <person name="Satake H."/>
            <person name="Nakayama K."/>
        </authorList>
    </citation>
    <scope>NUCLEOTIDE SEQUENCE</scope>
</reference>
<dbReference type="EMBL" id="BQNB010010633">
    <property type="protein sequence ID" value="GJS79925.1"/>
    <property type="molecule type" value="Genomic_DNA"/>
</dbReference>
<gene>
    <name evidence="20" type="ORF">Tco_0729806</name>
</gene>
<feature type="coiled-coil region" evidence="17">
    <location>
        <begin position="103"/>
        <end position="130"/>
    </location>
</feature>
<accession>A0ABQ4YQW8</accession>
<evidence type="ECO:0000256" key="16">
    <source>
        <dbReference type="ARBA" id="ARBA00023268"/>
    </source>
</evidence>
<dbReference type="InterPro" id="IPR025724">
    <property type="entry name" value="GAG-pre-integrase_dom"/>
</dbReference>
<feature type="region of interest" description="Disordered" evidence="18">
    <location>
        <begin position="1406"/>
        <end position="1431"/>
    </location>
</feature>
<dbReference type="PROSITE" id="PS50994">
    <property type="entry name" value="INTEGRASE"/>
    <property type="match status" value="1"/>
</dbReference>
<keyword evidence="13" id="KW-0239">DNA-directed DNA polymerase</keyword>
<keyword evidence="3" id="KW-0645">Protease</keyword>
<feature type="domain" description="Integrase catalytic" evidence="19">
    <location>
        <begin position="780"/>
        <end position="955"/>
    </location>
</feature>
<evidence type="ECO:0000256" key="13">
    <source>
        <dbReference type="ARBA" id="ARBA00022932"/>
    </source>
</evidence>
<evidence type="ECO:0000256" key="3">
    <source>
        <dbReference type="ARBA" id="ARBA00022670"/>
    </source>
</evidence>
<evidence type="ECO:0000256" key="14">
    <source>
        <dbReference type="ARBA" id="ARBA00023113"/>
    </source>
</evidence>
<evidence type="ECO:0000256" key="4">
    <source>
        <dbReference type="ARBA" id="ARBA00022722"/>
    </source>
</evidence>
<dbReference type="Pfam" id="PF13976">
    <property type="entry name" value="gag_pre-integrs"/>
    <property type="match status" value="1"/>
</dbReference>
<keyword evidence="4" id="KW-0540">Nuclease</keyword>
<dbReference type="InterPro" id="IPR012337">
    <property type="entry name" value="RNaseH-like_sf"/>
</dbReference>
<keyword evidence="14" id="KW-0917">Virion maturation</keyword>
<dbReference type="Gene3D" id="3.30.420.10">
    <property type="entry name" value="Ribonuclease H-like superfamily/Ribonuclease H"/>
    <property type="match status" value="1"/>
</dbReference>
<feature type="region of interest" description="Disordered" evidence="18">
    <location>
        <begin position="1143"/>
        <end position="1162"/>
    </location>
</feature>
<dbReference type="Pfam" id="PF25597">
    <property type="entry name" value="SH3_retrovirus"/>
    <property type="match status" value="2"/>
</dbReference>
<evidence type="ECO:0000259" key="19">
    <source>
        <dbReference type="PROSITE" id="PS50994"/>
    </source>
</evidence>
<keyword evidence="15" id="KW-0233">DNA recombination</keyword>
<feature type="region of interest" description="Disordered" evidence="18">
    <location>
        <begin position="1357"/>
        <end position="1378"/>
    </location>
</feature>
<dbReference type="InterPro" id="IPR013103">
    <property type="entry name" value="RVT_2"/>
</dbReference>
<evidence type="ECO:0000256" key="7">
    <source>
        <dbReference type="ARBA" id="ARBA00022759"/>
    </source>
</evidence>
<dbReference type="InterPro" id="IPR001584">
    <property type="entry name" value="Integrase_cat-core"/>
</dbReference>
<keyword evidence="7" id="KW-0255">Endonuclease</keyword>
<keyword evidence="16" id="KW-0511">Multifunctional enzyme</keyword>
<dbReference type="Pfam" id="PF07727">
    <property type="entry name" value="RVT_2"/>
    <property type="match status" value="1"/>
</dbReference>
<evidence type="ECO:0000256" key="8">
    <source>
        <dbReference type="ARBA" id="ARBA00022801"/>
    </source>
</evidence>
<name>A0ABQ4YQW8_9ASTR</name>
<evidence type="ECO:0000256" key="2">
    <source>
        <dbReference type="ARBA" id="ARBA00022612"/>
    </source>
</evidence>
<keyword evidence="10" id="KW-0460">Magnesium</keyword>
<comment type="caution">
    <text evidence="20">The sequence shown here is derived from an EMBL/GenBank/DDBJ whole genome shotgun (WGS) entry which is preliminary data.</text>
</comment>
<dbReference type="PANTHER" id="PTHR42648:SF11">
    <property type="entry name" value="TRANSPOSON TY4-P GAG-POL POLYPROTEIN"/>
    <property type="match status" value="1"/>
</dbReference>
<dbReference type="Pfam" id="PF00665">
    <property type="entry name" value="rve"/>
    <property type="match status" value="1"/>
</dbReference>
<dbReference type="InterPro" id="IPR057670">
    <property type="entry name" value="SH3_retrovirus"/>
</dbReference>
<feature type="compositionally biased region" description="Polar residues" evidence="18">
    <location>
        <begin position="505"/>
        <end position="519"/>
    </location>
</feature>
<evidence type="ECO:0000256" key="12">
    <source>
        <dbReference type="ARBA" id="ARBA00022918"/>
    </source>
</evidence>
<keyword evidence="13" id="KW-0548">Nucleotidyltransferase</keyword>
<keyword evidence="6" id="KW-0547">Nucleotide-binding</keyword>
<feature type="compositionally biased region" description="Polar residues" evidence="18">
    <location>
        <begin position="1417"/>
        <end position="1431"/>
    </location>
</feature>
<sequence length="1846" mass="210527">MDTKGEQVSIVMMMWKDSTENDWHSMWTIFFDANECDAFDSDVDEDIMNEYHDVHEMPKRLYNTTKLLTCCLTIRCDSNIIPYDQYVEGVQSRLANKPDMVMNNSVTSELARYKELVEEYEKRAKFELTDSENENYDNNRKKAETLAPKPISALTVITTQSGLIRGGKGRGLSKRKRCYLTEVIPFFKTLKEHFVGVQKALFKEVKEMEEIFDQMNNEVDKNTVDKQCAVPHLYNLKRKNLLIEYENLIVMLVDSTAEAPDFNSFFKIKNLEHQIKEKDNVIRHLKDLVASVNDRSREPYNAVDVTALIEQNDCDRVELEKVKQHYKELYDSIKITRAHTSEKTSTMLNEIESLKAQLRSKEPCFTSDYVKPKVLAPGMYAIDVKPIPHPLKNNRSAHLNYISHLKESVETVREIVEEARVVKPLDISLNYACRYTKLSQELLECVIGTCPKSFNERDNKAPSTPVTRKKQVTLSDKPGTSSSNTQKHKVHQRVQLTNIHVLPSTGVNDSTEASGSKPRSNTKKNRILPAKKENKKEVEVRLRTNKYWLSMETHGKKLTLGKLDCGSQWRPTGKKFALGEICQLTKLSVKCSTLYANQQVMLWYLDSGCSKHMTGNRSKLMNFVEKFIGSVRFGNDHLGAIMGYGDYVTGDSVISRVYYVEGLGHNLFSVGQFCDSDLEVAFRKHTCFVRDINGTDILKGSRSTNLYTISMDEMMKSSPICLLSKASKSKSWLWHRRLNHLNFGTINDLARKDLVRGLPRLKFEKDHLCSACQLGKSKKFSHRPKSENTNMEVLHTLHMDLCGPMRVQSIKGKKYILVIVDDYSRFTWVKFLRSKDETPEFVINFLKQIQVGLNKTVRFIRTDNRTEFVNLVMSEYYESVGIFHQKSVPRTPQQNGVVERRNRTLVEAARTMMIFSKAPMFLWAEAVATACYTQNRSLIHTRHNKTPYELVHDKKPDLTFFRVFGALCYPANDSENLGKFQAKADIGIFVGYAPSRKGYRIYNKRTRRLMETIHVTFDEMHQSMAPARMSSGPEPFMMTPGQLNSGLAPTDKELEMLFQPMFDEHFEQTRVNEPVPSATEINAQVVPPGTSLSTTIAQDAPSTSASSSTSNIHLPVQHQEIAEEPIQEDPPIIHDVLHPSHNLVTGDPGSAQSSSGNVNSAEPIQVNYPPDHLRRWTKDHPLDNIVGNPSRPVSTVVERRNRTLVEAARTMMIFSKAPMFLWAEAVATALFGALCYPTNDSENLGKFQAKADIGIFVGYAPSRKGYRIYNQRTRRLMETIHVTFDEMHQSMAPVRISSGPAPFIMTPGQLKSGLAPTDKELEMLFQPMFDEHLEQSRVNEPVPSATEINAQVVPPGTSLSTTIAQDAPSTSASSSTSDIHLPVQHQEIAEEPIQEDTPIIHDVLHPSHNLVTGDPGSAQSSSGNVNAAEPNQVNYPPDHLRRWTKDHPLDNIVGNPSRPVSTRKQLASDVLWCCFHTELSKVKPKNFKMVVIEDCWFQAMQDEIHEFDRLEVWELVPRPIYVMFLKWIYKVKLDEYGDVLKNKARLVAKGYRQEEGIDFEESFAPVARIEAIRIFIANAATKNMIIYQIDVKTAFLNGDLQKEVFVSQPEGFEDQENPTHVYRLKKALYGLKQAPRACKYALETLKNMEMDLFDPVDTPMVDRLKLDEDLMGILVDQTRFRGMAGSLMYLTASRPRPCISPMHMRIMRDVKIQEEVRREVLSFLEIDWLAGHQRSKEALQYQLQRLNTSPCLDVVLKSFGCDHSSKTMDLTSIKFLCTVITRVQLLFAVTTSNTLDQNTSTYVTISSESKWKIGWLNSTSWKRIINLQTFSQKHYQENGSNFFFHA</sequence>
<feature type="compositionally biased region" description="Polar residues" evidence="18">
    <location>
        <begin position="461"/>
        <end position="485"/>
    </location>
</feature>
<keyword evidence="13" id="KW-0808">Transferase</keyword>
<evidence type="ECO:0000256" key="17">
    <source>
        <dbReference type="SAM" id="Coils"/>
    </source>
</evidence>
<evidence type="ECO:0000256" key="1">
    <source>
        <dbReference type="ARBA" id="ARBA00002180"/>
    </source>
</evidence>
<organism evidence="20 21">
    <name type="scientific">Tanacetum coccineum</name>
    <dbReference type="NCBI Taxonomy" id="301880"/>
    <lineage>
        <taxon>Eukaryota</taxon>
        <taxon>Viridiplantae</taxon>
        <taxon>Streptophyta</taxon>
        <taxon>Embryophyta</taxon>
        <taxon>Tracheophyta</taxon>
        <taxon>Spermatophyta</taxon>
        <taxon>Magnoliopsida</taxon>
        <taxon>eudicotyledons</taxon>
        <taxon>Gunneridae</taxon>
        <taxon>Pentapetalae</taxon>
        <taxon>asterids</taxon>
        <taxon>campanulids</taxon>
        <taxon>Asterales</taxon>
        <taxon>Asteraceae</taxon>
        <taxon>Asteroideae</taxon>
        <taxon>Anthemideae</taxon>
        <taxon>Anthemidinae</taxon>
        <taxon>Tanacetum</taxon>
    </lineage>
</organism>
<dbReference type="Proteomes" id="UP001151760">
    <property type="component" value="Unassembled WGS sequence"/>
</dbReference>
<comment type="function">
    <text evidence="1">The aspartyl protease (PR) mediates the proteolytic cleavages of the Gag and Gag-Pol polyproteins after assembly of the VLP.</text>
</comment>
<keyword evidence="8" id="KW-0378">Hydrolase</keyword>
<proteinExistence type="predicted"/>
<dbReference type="InterPro" id="IPR054722">
    <property type="entry name" value="PolX-like_BBD"/>
</dbReference>
<dbReference type="PANTHER" id="PTHR42648">
    <property type="entry name" value="TRANSPOSASE, PUTATIVE-RELATED"/>
    <property type="match status" value="1"/>
</dbReference>
<keyword evidence="21" id="KW-1185">Reference proteome</keyword>
<dbReference type="InterPro" id="IPR036397">
    <property type="entry name" value="RNaseH_sf"/>
</dbReference>